<evidence type="ECO:0000256" key="9">
    <source>
        <dbReference type="ARBA" id="ARBA00023004"/>
    </source>
</evidence>
<comment type="subcellular location">
    <subcellularLocation>
        <location evidence="2">Nucleus</location>
    </subcellularLocation>
</comment>
<dbReference type="PROSITE" id="PS51193">
    <property type="entry name" value="HELICASE_ATP_BIND_2"/>
    <property type="match status" value="1"/>
</dbReference>
<evidence type="ECO:0000256" key="1">
    <source>
        <dbReference type="ARBA" id="ARBA00001966"/>
    </source>
</evidence>
<keyword evidence="5" id="KW-0547">Nucleotide-binding</keyword>
<dbReference type="WBParaSite" id="TREG1_73210.1">
    <property type="protein sequence ID" value="TREG1_73210.1"/>
    <property type="gene ID" value="TREG1_73210"/>
</dbReference>
<reference evidence="16" key="2">
    <citation type="submission" date="2023-11" db="UniProtKB">
        <authorList>
            <consortium name="WormBaseParasite"/>
        </authorList>
    </citation>
    <scope>IDENTIFICATION</scope>
</reference>
<feature type="domain" description="Helicase ATP-binding" evidence="14">
    <location>
        <begin position="59"/>
        <end position="539"/>
    </location>
</feature>
<dbReference type="InterPro" id="IPR006554">
    <property type="entry name" value="Helicase-like_DEXD_c2"/>
</dbReference>
<evidence type="ECO:0000256" key="8">
    <source>
        <dbReference type="ARBA" id="ARBA00022840"/>
    </source>
</evidence>
<dbReference type="GO" id="GO:0016818">
    <property type="term" value="F:hydrolase activity, acting on acid anhydrides, in phosphorus-containing anhydrides"/>
    <property type="evidence" value="ECO:0007669"/>
    <property type="project" value="InterPro"/>
</dbReference>
<keyword evidence="15" id="KW-1185">Reference proteome</keyword>
<dbReference type="GO" id="GO:0006139">
    <property type="term" value="P:nucleobase-containing compound metabolic process"/>
    <property type="evidence" value="ECO:0007669"/>
    <property type="project" value="InterPro"/>
</dbReference>
<dbReference type="GO" id="GO:0051536">
    <property type="term" value="F:iron-sulfur cluster binding"/>
    <property type="evidence" value="ECO:0007669"/>
    <property type="project" value="UniProtKB-KW"/>
</dbReference>
<dbReference type="GO" id="GO:0005634">
    <property type="term" value="C:nucleus"/>
    <property type="evidence" value="ECO:0007669"/>
    <property type="project" value="UniProtKB-SubCell"/>
</dbReference>
<proteinExistence type="inferred from homology"/>
<dbReference type="GO" id="GO:0006974">
    <property type="term" value="P:DNA damage response"/>
    <property type="evidence" value="ECO:0007669"/>
    <property type="project" value="UniProtKB-ARBA"/>
</dbReference>
<dbReference type="Gene3D" id="3.40.50.300">
    <property type="entry name" value="P-loop containing nucleotide triphosphate hydrolases"/>
    <property type="match status" value="3"/>
</dbReference>
<organism evidence="15 16">
    <name type="scientific">Trichobilharzia regenti</name>
    <name type="common">Nasal bird schistosome</name>
    <dbReference type="NCBI Taxonomy" id="157069"/>
    <lineage>
        <taxon>Eukaryota</taxon>
        <taxon>Metazoa</taxon>
        <taxon>Spiralia</taxon>
        <taxon>Lophotrochozoa</taxon>
        <taxon>Platyhelminthes</taxon>
        <taxon>Trematoda</taxon>
        <taxon>Digenea</taxon>
        <taxon>Strigeidida</taxon>
        <taxon>Schistosomatoidea</taxon>
        <taxon>Schistosomatidae</taxon>
        <taxon>Trichobilharzia</taxon>
    </lineage>
</organism>
<dbReference type="GO" id="GO:0005524">
    <property type="term" value="F:ATP binding"/>
    <property type="evidence" value="ECO:0007669"/>
    <property type="project" value="UniProtKB-KW"/>
</dbReference>
<keyword evidence="12" id="KW-0539">Nucleus</keyword>
<dbReference type="PROSITE" id="PS00690">
    <property type="entry name" value="DEAH_ATP_HELICASE"/>
    <property type="match status" value="1"/>
</dbReference>
<evidence type="ECO:0000256" key="13">
    <source>
        <dbReference type="SAM" id="MobiDB-lite"/>
    </source>
</evidence>
<keyword evidence="10" id="KW-0411">Iron-sulfur</keyword>
<accession>A0AA85K858</accession>
<feature type="region of interest" description="Disordered" evidence="13">
    <location>
        <begin position="193"/>
        <end position="214"/>
    </location>
</feature>
<dbReference type="Pfam" id="PF13307">
    <property type="entry name" value="Helicase_C_2"/>
    <property type="match status" value="1"/>
</dbReference>
<dbReference type="SUPFAM" id="SSF52540">
    <property type="entry name" value="P-loop containing nucleoside triphosphate hydrolases"/>
    <property type="match status" value="1"/>
</dbReference>
<comment type="similarity">
    <text evidence="3">Belongs to the DEAD box helicase family. DEAH subfamily. DDX11/CHL1 sub-subfamily.</text>
</comment>
<comment type="cofactor">
    <cofactor evidence="1">
        <name>[4Fe-4S] cluster</name>
        <dbReference type="ChEBI" id="CHEBI:49883"/>
    </cofactor>
</comment>
<evidence type="ECO:0000256" key="3">
    <source>
        <dbReference type="ARBA" id="ARBA00008435"/>
    </source>
</evidence>
<evidence type="ECO:0000256" key="2">
    <source>
        <dbReference type="ARBA" id="ARBA00004123"/>
    </source>
</evidence>
<evidence type="ECO:0000313" key="16">
    <source>
        <dbReference type="WBParaSite" id="TREG1_73210.1"/>
    </source>
</evidence>
<keyword evidence="4" id="KW-0479">Metal-binding</keyword>
<evidence type="ECO:0000256" key="11">
    <source>
        <dbReference type="ARBA" id="ARBA00023235"/>
    </source>
</evidence>
<dbReference type="GO" id="GO:0003678">
    <property type="term" value="F:DNA helicase activity"/>
    <property type="evidence" value="ECO:0007669"/>
    <property type="project" value="InterPro"/>
</dbReference>
<keyword evidence="9" id="KW-0408">Iron</keyword>
<dbReference type="GO" id="GO:0046872">
    <property type="term" value="F:metal ion binding"/>
    <property type="evidence" value="ECO:0007669"/>
    <property type="project" value="UniProtKB-KW"/>
</dbReference>
<dbReference type="CDD" id="cd18788">
    <property type="entry name" value="SF2_C_XPD"/>
    <property type="match status" value="1"/>
</dbReference>
<dbReference type="SMART" id="SM00488">
    <property type="entry name" value="DEXDc2"/>
    <property type="match status" value="1"/>
</dbReference>
<keyword evidence="11" id="KW-0413">Isomerase</keyword>
<reference evidence="15" key="1">
    <citation type="submission" date="2022-06" db="EMBL/GenBank/DDBJ databases">
        <authorList>
            <person name="Berger JAMES D."/>
            <person name="Berger JAMES D."/>
        </authorList>
    </citation>
    <scope>NUCLEOTIDE SEQUENCE [LARGE SCALE GENOMIC DNA]</scope>
</reference>
<evidence type="ECO:0000256" key="10">
    <source>
        <dbReference type="ARBA" id="ARBA00023014"/>
    </source>
</evidence>
<feature type="region of interest" description="Disordered" evidence="13">
    <location>
        <begin position="397"/>
        <end position="419"/>
    </location>
</feature>
<dbReference type="InterPro" id="IPR002464">
    <property type="entry name" value="DNA/RNA_helicase_DEAH_CS"/>
</dbReference>
<dbReference type="AlphaFoldDB" id="A0AA85K858"/>
<dbReference type="NCBIfam" id="TIGR00604">
    <property type="entry name" value="rad3"/>
    <property type="match status" value="1"/>
</dbReference>
<dbReference type="InterPro" id="IPR014013">
    <property type="entry name" value="Helic_SF1/SF2_ATP-bd_DinG/Rad3"/>
</dbReference>
<evidence type="ECO:0000256" key="12">
    <source>
        <dbReference type="ARBA" id="ARBA00023242"/>
    </source>
</evidence>
<dbReference type="GO" id="GO:0003677">
    <property type="term" value="F:DNA binding"/>
    <property type="evidence" value="ECO:0007669"/>
    <property type="project" value="InterPro"/>
</dbReference>
<dbReference type="PANTHER" id="PTHR11472">
    <property type="entry name" value="DNA REPAIR DEAD HELICASE RAD3/XP-D SUBFAMILY MEMBER"/>
    <property type="match status" value="1"/>
</dbReference>
<evidence type="ECO:0000313" key="15">
    <source>
        <dbReference type="Proteomes" id="UP000050795"/>
    </source>
</evidence>
<dbReference type="InterPro" id="IPR010614">
    <property type="entry name" value="RAD3-like_helicase_DEAD"/>
</dbReference>
<evidence type="ECO:0000256" key="7">
    <source>
        <dbReference type="ARBA" id="ARBA00022806"/>
    </source>
</evidence>
<dbReference type="Proteomes" id="UP000050795">
    <property type="component" value="Unassembled WGS sequence"/>
</dbReference>
<evidence type="ECO:0000256" key="5">
    <source>
        <dbReference type="ARBA" id="ARBA00022741"/>
    </source>
</evidence>
<keyword evidence="6" id="KW-0378">Hydrolase</keyword>
<evidence type="ECO:0000256" key="6">
    <source>
        <dbReference type="ARBA" id="ARBA00022801"/>
    </source>
</evidence>
<sequence length="1070" mass="122167">MDDFYNDSFGDQCLMELDIINTVSTVTDTISEPVSPAKNITVNNQLPEENTPSIPRIPDHFIDFPYPKPYTQQLELMQTVYKTLETTSCGVFESPTGTGKSLSLLTASLRWLLDYNTKQLMRLDHLQGQMKSMTTSNDNNKENNNTTVDDWIKDFEVNRQLKRQIEPQIEDLIVYQSSLQLIEKIKLTKTPSSSLSALQLTDPPSKVKQPESTSETVDVEKLENFIKVTNEEDCDALDADDDLFLCEQKPEVEQFKLLEDIDELNASENEFDQYSKIKQQPDNGLLRIIYCSRTHSQLGQIAKEFNKCKSLFDKVTMIQLSSRYLLCTNQQVYELKHSDLINIACLELNRPRNRDEKQIKKFKCPMHNLSAINNLANYLLVGSSSAMDVTSIIRNNQETKPSRTLKPMNSNKNSLNNRRKDHTEDLQLLDSHIGCPYYANRKGIPLAQLILVPYSLLLQSSSRSTSGLKLKNSIIIIDEAHNLLDAMASSMSVNLLLINDLYRLEELFTDYLNYYRSRLSTFLALRLRQMKHFLHQLKAYLNNIHKNMLKTSMSADSFMMTSSNNIIIKTVNQLYSESNLDNINVSEFIDCLEYQHFIMKLIGFSKWSNRRIKQTNSSSNSQLTNILASMKRKYPGDDKRQLEDVNQVNIANKRCKMDIEKSEGIGSSLFKFHRFLQALAQCEEDARIVIELFKNSTKADDIKTSESGLPTSSNVNNTKDNQDLCISIIFLNPGRYLKELVQEARCVLLVGGTMQPFTEAIEQIFLPAGKLTSQIVTFACDHVIDAKTQLAVYPLGENCQTDGKVLSLDFTYQKRSNPKIMDACGNIILEICQQLPAGIVVFTPSYEYQSILYQHWETTGLLNKLTKYKSLFHEPKSTATLDQIMQAYGVAAKQKLQHRQGALLLCVIGGKLSEGINFTDDLARVVVIIGMPYANPQSPILREKMAYLDRHFSDKLSSGIPQQPIQNPGRRYYEAMCMRSINQAIGRSVRHGKDYAVVFLLDNRYYRPTVQSQLPKWVQQSVIRRTDDGKNSTTSSLSNQNKYLNLTEALANAKKFFELNRERFKEDVEL</sequence>
<dbReference type="Pfam" id="PF06733">
    <property type="entry name" value="DEAD_2"/>
    <property type="match status" value="1"/>
</dbReference>
<dbReference type="PANTHER" id="PTHR11472:SF41">
    <property type="entry name" value="ATP-DEPENDENT DNA HELICASE DDX11-RELATED"/>
    <property type="match status" value="1"/>
</dbReference>
<dbReference type="GO" id="GO:0034085">
    <property type="term" value="P:establishment of sister chromatid cohesion"/>
    <property type="evidence" value="ECO:0007669"/>
    <property type="project" value="TreeGrafter"/>
</dbReference>
<keyword evidence="8" id="KW-0067">ATP-binding</keyword>
<protein>
    <submittedName>
        <fullName evidence="16">Helicase ATP-binding domain-containing protein</fullName>
    </submittedName>
</protein>
<name>A0AA85K858_TRIRE</name>
<dbReference type="SMART" id="SM00491">
    <property type="entry name" value="HELICc2"/>
    <property type="match status" value="1"/>
</dbReference>
<dbReference type="InterPro" id="IPR013020">
    <property type="entry name" value="Rad3/Chl1-like"/>
</dbReference>
<evidence type="ECO:0000259" key="14">
    <source>
        <dbReference type="PROSITE" id="PS51193"/>
    </source>
</evidence>
<evidence type="ECO:0000256" key="4">
    <source>
        <dbReference type="ARBA" id="ARBA00022723"/>
    </source>
</evidence>
<dbReference type="InterPro" id="IPR027417">
    <property type="entry name" value="P-loop_NTPase"/>
</dbReference>
<dbReference type="InterPro" id="IPR045028">
    <property type="entry name" value="DinG/Rad3-like"/>
</dbReference>
<dbReference type="InterPro" id="IPR006555">
    <property type="entry name" value="ATP-dep_Helicase_C"/>
</dbReference>
<keyword evidence="7" id="KW-0347">Helicase</keyword>